<feature type="transmembrane region" description="Helical" evidence="5">
    <location>
        <begin position="35"/>
        <end position="55"/>
    </location>
</feature>
<evidence type="ECO:0000313" key="7">
    <source>
        <dbReference type="Proteomes" id="UP000507222"/>
    </source>
</evidence>
<keyword evidence="3 5" id="KW-1133">Transmembrane helix</keyword>
<protein>
    <submittedName>
        <fullName evidence="6">Uncharacterized protein</fullName>
    </submittedName>
</protein>
<evidence type="ECO:0000256" key="5">
    <source>
        <dbReference type="SAM" id="Phobius"/>
    </source>
</evidence>
<dbReference type="EMBL" id="CAEKDK010000004">
    <property type="protein sequence ID" value="CAB4276952.1"/>
    <property type="molecule type" value="Genomic_DNA"/>
</dbReference>
<dbReference type="InterPro" id="IPR003689">
    <property type="entry name" value="ZIP"/>
</dbReference>
<dbReference type="PANTHER" id="PTHR11040">
    <property type="entry name" value="ZINC/IRON TRANSPORTER"/>
    <property type="match status" value="1"/>
</dbReference>
<keyword evidence="4 5" id="KW-0472">Membrane</keyword>
<name>A0A6J5ULV8_PRUAR</name>
<evidence type="ECO:0000256" key="1">
    <source>
        <dbReference type="ARBA" id="ARBA00004141"/>
    </source>
</evidence>
<organism evidence="6 7">
    <name type="scientific">Prunus armeniaca</name>
    <name type="common">Apricot</name>
    <name type="synonym">Armeniaca vulgaris</name>
    <dbReference type="NCBI Taxonomy" id="36596"/>
    <lineage>
        <taxon>Eukaryota</taxon>
        <taxon>Viridiplantae</taxon>
        <taxon>Streptophyta</taxon>
        <taxon>Embryophyta</taxon>
        <taxon>Tracheophyta</taxon>
        <taxon>Spermatophyta</taxon>
        <taxon>Magnoliopsida</taxon>
        <taxon>eudicotyledons</taxon>
        <taxon>Gunneridae</taxon>
        <taxon>Pentapetalae</taxon>
        <taxon>rosids</taxon>
        <taxon>fabids</taxon>
        <taxon>Rosales</taxon>
        <taxon>Rosaceae</taxon>
        <taxon>Amygdaloideae</taxon>
        <taxon>Amygdaleae</taxon>
        <taxon>Prunus</taxon>
    </lineage>
</organism>
<keyword evidence="2 5" id="KW-0812">Transmembrane</keyword>
<accession>A0A6J5ULV8</accession>
<reference evidence="6 7" key="1">
    <citation type="submission" date="2020-05" db="EMBL/GenBank/DDBJ databases">
        <authorList>
            <person name="Campoy J."/>
            <person name="Schneeberger K."/>
            <person name="Spophaly S."/>
        </authorList>
    </citation>
    <scope>NUCLEOTIDE SEQUENCE [LARGE SCALE GENOMIC DNA]</scope>
    <source>
        <strain evidence="6">PruArmRojPasFocal</strain>
    </source>
</reference>
<dbReference type="GO" id="GO:0005886">
    <property type="term" value="C:plasma membrane"/>
    <property type="evidence" value="ECO:0007669"/>
    <property type="project" value="TreeGrafter"/>
</dbReference>
<evidence type="ECO:0000256" key="4">
    <source>
        <dbReference type="ARBA" id="ARBA00023136"/>
    </source>
</evidence>
<dbReference type="Proteomes" id="UP000507222">
    <property type="component" value="Unassembled WGS sequence"/>
</dbReference>
<evidence type="ECO:0000313" key="6">
    <source>
        <dbReference type="EMBL" id="CAB4276952.1"/>
    </source>
</evidence>
<sequence>MATFFSLTTPVGIAIGIGISTGYNGNCPTALIVEWIFNAAAAGILIYMALVDLLAADFNAKQHEDPISCIYFTSSRVWLPWEANKVVHALAQLALNLESSFYWLEEAIWLDSPLQDDMDVSSDFYTAFQSKKEKLHIYLSGMVKVMNRET</sequence>
<comment type="subcellular location">
    <subcellularLocation>
        <location evidence="1">Membrane</location>
        <topology evidence="1">Multi-pass membrane protein</topology>
    </subcellularLocation>
</comment>
<dbReference type="GO" id="GO:0005385">
    <property type="term" value="F:zinc ion transmembrane transporter activity"/>
    <property type="evidence" value="ECO:0007669"/>
    <property type="project" value="TreeGrafter"/>
</dbReference>
<gene>
    <name evidence="6" type="ORF">CURHAP_LOCUS26296</name>
</gene>
<dbReference type="AlphaFoldDB" id="A0A6J5ULV8"/>
<dbReference type="PANTHER" id="PTHR11040:SF202">
    <property type="entry name" value="METAL TRANSPORT PROTEIN"/>
    <property type="match status" value="1"/>
</dbReference>
<evidence type="ECO:0000256" key="2">
    <source>
        <dbReference type="ARBA" id="ARBA00022692"/>
    </source>
</evidence>
<dbReference type="Pfam" id="PF02535">
    <property type="entry name" value="Zip"/>
    <property type="match status" value="1"/>
</dbReference>
<proteinExistence type="predicted"/>
<evidence type="ECO:0000256" key="3">
    <source>
        <dbReference type="ARBA" id="ARBA00022989"/>
    </source>
</evidence>